<name>A0ABX4V715_9BURK</name>
<accession>A0ABX4V715</accession>
<dbReference type="RefSeq" id="WP_102633063.1">
    <property type="nucleotide sequence ID" value="NZ_CADIJZ010000011.1"/>
</dbReference>
<proteinExistence type="predicted"/>
<dbReference type="Proteomes" id="UP000235659">
    <property type="component" value="Unassembled WGS sequence"/>
</dbReference>
<evidence type="ECO:0000313" key="2">
    <source>
        <dbReference type="Proteomes" id="UP000235659"/>
    </source>
</evidence>
<comment type="caution">
    <text evidence="1">The sequence shown here is derived from an EMBL/GenBank/DDBJ whole genome shotgun (WGS) entry which is preliminary data.</text>
</comment>
<evidence type="ECO:0000313" key="1">
    <source>
        <dbReference type="EMBL" id="PMS29912.1"/>
    </source>
</evidence>
<protein>
    <submittedName>
        <fullName evidence="1">Uncharacterized protein</fullName>
    </submittedName>
</protein>
<keyword evidence="2" id="KW-1185">Reference proteome</keyword>
<sequence>MIHETASSSLSHVVSTGALYRRDAMRTDALPLRIGLRLWGFDEYEVRGWGENLPTLGGRISWEIMHDCDADGVGAVIHLVRSSAQTLASFCWNCVGANRAIRLAQGAAVLHVAVFSGDARRLPTPRYGLWAIAGRRSEEQTVHEIARTLVFPRVIHAR</sequence>
<dbReference type="EMBL" id="PNXY01000010">
    <property type="protein sequence ID" value="PMS29912.1"/>
    <property type="molecule type" value="Genomic_DNA"/>
</dbReference>
<reference evidence="1 2" key="1">
    <citation type="submission" date="2018-01" db="EMBL/GenBank/DDBJ databases">
        <title>Whole genome analyses suggest that Burkholderia sensu lato contains two further novel genera in the rhizoxinica-symbiotica group Mycetohabitans gen. nov., and Trinickia gen. nov.: implications for the evolution of diazotrophy and nodulation in the Burkholderiaceae.</title>
        <authorList>
            <person name="Estrada-de los Santos P."/>
            <person name="Palmer M."/>
            <person name="Chavez-Ramirez B."/>
            <person name="Beukes C."/>
            <person name="Steenkamp E.T."/>
            <person name="Hirsch A.M."/>
            <person name="Manyaka P."/>
            <person name="Maluk M."/>
            <person name="Lafos M."/>
            <person name="Crook M."/>
            <person name="Gross E."/>
            <person name="Simon M.F."/>
            <person name="Bueno dos Reis Junior F."/>
            <person name="Poole P.S."/>
            <person name="Venter S.N."/>
            <person name="James E.K."/>
        </authorList>
    </citation>
    <scope>NUCLEOTIDE SEQUENCE [LARGE SCALE GENOMIC DNA]</scope>
    <source>
        <strain evidence="1 2">WSM 3937</strain>
    </source>
</reference>
<organism evidence="1 2">
    <name type="scientific">Paraburkholderia rhynchosiae</name>
    <dbReference type="NCBI Taxonomy" id="487049"/>
    <lineage>
        <taxon>Bacteria</taxon>
        <taxon>Pseudomonadati</taxon>
        <taxon>Pseudomonadota</taxon>
        <taxon>Betaproteobacteria</taxon>
        <taxon>Burkholderiales</taxon>
        <taxon>Burkholderiaceae</taxon>
        <taxon>Paraburkholderia</taxon>
    </lineage>
</organism>
<gene>
    <name evidence="1" type="ORF">C0Z16_15785</name>
</gene>